<organism evidence="1 2">
    <name type="scientific">Pseudonocardia sulfidoxydans NBRC 16205</name>
    <dbReference type="NCBI Taxonomy" id="1223511"/>
    <lineage>
        <taxon>Bacteria</taxon>
        <taxon>Bacillati</taxon>
        <taxon>Actinomycetota</taxon>
        <taxon>Actinomycetes</taxon>
        <taxon>Pseudonocardiales</taxon>
        <taxon>Pseudonocardiaceae</taxon>
        <taxon>Pseudonocardia</taxon>
    </lineage>
</organism>
<protein>
    <submittedName>
        <fullName evidence="1">Uncharacterized protein</fullName>
    </submittedName>
</protein>
<keyword evidence="2" id="KW-1185">Reference proteome</keyword>
<accession>A0A511DKU8</accession>
<dbReference type="EMBL" id="BJVJ01000054">
    <property type="protein sequence ID" value="GEL25449.1"/>
    <property type="molecule type" value="Genomic_DNA"/>
</dbReference>
<evidence type="ECO:0000313" key="1">
    <source>
        <dbReference type="EMBL" id="GEL25449.1"/>
    </source>
</evidence>
<proteinExistence type="predicted"/>
<name>A0A511DKU8_9PSEU</name>
<gene>
    <name evidence="1" type="ORF">PSU4_44030</name>
</gene>
<dbReference type="Proteomes" id="UP000321685">
    <property type="component" value="Unassembled WGS sequence"/>
</dbReference>
<evidence type="ECO:0000313" key="2">
    <source>
        <dbReference type="Proteomes" id="UP000321685"/>
    </source>
</evidence>
<dbReference type="AlphaFoldDB" id="A0A511DKU8"/>
<reference evidence="1 2" key="1">
    <citation type="submission" date="2019-07" db="EMBL/GenBank/DDBJ databases">
        <title>Whole genome shotgun sequence of Pseudonocardia sulfidoxydans NBRC 16205.</title>
        <authorList>
            <person name="Hosoyama A."/>
            <person name="Uohara A."/>
            <person name="Ohji S."/>
            <person name="Ichikawa N."/>
        </authorList>
    </citation>
    <scope>NUCLEOTIDE SEQUENCE [LARGE SCALE GENOMIC DNA]</scope>
    <source>
        <strain evidence="1 2">NBRC 16205</strain>
    </source>
</reference>
<sequence length="66" mass="7348">MNPMGCRSHSGPTRRPVTHIVPRRIRTIVRCTGGELRSAVRDTEIERLPWGAFVTGIRRPAVARAA</sequence>
<comment type="caution">
    <text evidence="1">The sequence shown here is derived from an EMBL/GenBank/DDBJ whole genome shotgun (WGS) entry which is preliminary data.</text>
</comment>